<protein>
    <submittedName>
        <fullName evidence="1">Uncharacterized protein</fullName>
    </submittedName>
</protein>
<sequence length="116" mass="13251">MAITSYHGTFYTESPEIIEQILRSWLSKNDLQMKPHRGFQMHYETDGFELYCYDAGGPEAPFYFLLEGRIEDAPDTATTRLRDLADLSRNAGLEFSIDYEQVDTEGNPLSAEETIS</sequence>
<evidence type="ECO:0000313" key="1">
    <source>
        <dbReference type="EMBL" id="NKY26829.1"/>
    </source>
</evidence>
<dbReference type="EMBL" id="JAAXOS010000005">
    <property type="protein sequence ID" value="NKY26829.1"/>
    <property type="molecule type" value="Genomic_DNA"/>
</dbReference>
<dbReference type="AlphaFoldDB" id="A0A7X6R2X0"/>
<dbReference type="RefSeq" id="WP_157114327.1">
    <property type="nucleotide sequence ID" value="NZ_JAAXOS010000005.1"/>
</dbReference>
<evidence type="ECO:0000313" key="2">
    <source>
        <dbReference type="Proteomes" id="UP000540698"/>
    </source>
</evidence>
<keyword evidence="2" id="KW-1185">Reference proteome</keyword>
<reference evidence="1 2" key="1">
    <citation type="submission" date="2020-04" db="EMBL/GenBank/DDBJ databases">
        <title>MicrobeNet Type strains.</title>
        <authorList>
            <person name="Nicholson A.C."/>
        </authorList>
    </citation>
    <scope>NUCLEOTIDE SEQUENCE [LARGE SCALE GENOMIC DNA]</scope>
    <source>
        <strain evidence="1 2">DSM 44956</strain>
    </source>
</reference>
<gene>
    <name evidence="1" type="ORF">HGB38_11420</name>
</gene>
<organism evidence="1 2">
    <name type="scientific">Nocardia gamkensis</name>
    <dbReference type="NCBI Taxonomy" id="352869"/>
    <lineage>
        <taxon>Bacteria</taxon>
        <taxon>Bacillati</taxon>
        <taxon>Actinomycetota</taxon>
        <taxon>Actinomycetes</taxon>
        <taxon>Mycobacteriales</taxon>
        <taxon>Nocardiaceae</taxon>
        <taxon>Nocardia</taxon>
    </lineage>
</organism>
<comment type="caution">
    <text evidence="1">The sequence shown here is derived from an EMBL/GenBank/DDBJ whole genome shotgun (WGS) entry which is preliminary data.</text>
</comment>
<name>A0A7X6R2X0_9NOCA</name>
<accession>A0A7X6R2X0</accession>
<dbReference type="Proteomes" id="UP000540698">
    <property type="component" value="Unassembled WGS sequence"/>
</dbReference>
<proteinExistence type="predicted"/>